<comment type="caution">
    <text evidence="1">The sequence shown here is derived from an EMBL/GenBank/DDBJ whole genome shotgun (WGS) entry which is preliminary data.</text>
</comment>
<sequence>MERSQSDGRIVTRSAIDVNQCMAGDRRTTDGVEDSRCAAEFARYAAFIGARSGVATGGAGIGSGGATRRRWRIRRRTAMTADSGRLSGDTEMTFMARLPSSGDA</sequence>
<gene>
    <name evidence="1" type="ORF">BC793_12532</name>
</gene>
<keyword evidence="2" id="KW-1185">Reference proteome</keyword>
<protein>
    <submittedName>
        <fullName evidence="1">Uncharacterized protein</fullName>
    </submittedName>
</protein>
<dbReference type="EMBL" id="QGGR01000025">
    <property type="protein sequence ID" value="PWK35831.1"/>
    <property type="molecule type" value="Genomic_DNA"/>
</dbReference>
<dbReference type="AlphaFoldDB" id="A0A316FEA5"/>
<organism evidence="1 2">
    <name type="scientific">Actinoplanes xinjiangensis</name>
    <dbReference type="NCBI Taxonomy" id="512350"/>
    <lineage>
        <taxon>Bacteria</taxon>
        <taxon>Bacillati</taxon>
        <taxon>Actinomycetota</taxon>
        <taxon>Actinomycetes</taxon>
        <taxon>Micromonosporales</taxon>
        <taxon>Micromonosporaceae</taxon>
        <taxon>Actinoplanes</taxon>
    </lineage>
</organism>
<name>A0A316FEA5_9ACTN</name>
<reference evidence="1 2" key="1">
    <citation type="submission" date="2018-05" db="EMBL/GenBank/DDBJ databases">
        <title>Genomic Encyclopedia of Archaeal and Bacterial Type Strains, Phase II (KMG-II): from individual species to whole genera.</title>
        <authorList>
            <person name="Goeker M."/>
        </authorList>
    </citation>
    <scope>NUCLEOTIDE SEQUENCE [LARGE SCALE GENOMIC DNA]</scope>
    <source>
        <strain evidence="1 2">DSM 45184</strain>
    </source>
</reference>
<evidence type="ECO:0000313" key="2">
    <source>
        <dbReference type="Proteomes" id="UP000245697"/>
    </source>
</evidence>
<evidence type="ECO:0000313" key="1">
    <source>
        <dbReference type="EMBL" id="PWK35831.1"/>
    </source>
</evidence>
<proteinExistence type="predicted"/>
<accession>A0A316FEA5</accession>
<dbReference type="Proteomes" id="UP000245697">
    <property type="component" value="Unassembled WGS sequence"/>
</dbReference>